<feature type="region of interest" description="Disordered" evidence="1">
    <location>
        <begin position="1"/>
        <end position="37"/>
    </location>
</feature>
<dbReference type="OrthoDB" id="9451422at2759"/>
<dbReference type="InterPro" id="IPR027852">
    <property type="entry name" value="C1ORF64"/>
</dbReference>
<dbReference type="AlphaFoldDB" id="A0A6P3QKD5"/>
<name>A0A6P3QKD5_PTEVA</name>
<dbReference type="CTD" id="149563"/>
<dbReference type="KEGG" id="pvp:105294339"/>
<dbReference type="GO" id="GO:0033148">
    <property type="term" value="P:positive regulation of intracellular estrogen receptor signaling pathway"/>
    <property type="evidence" value="ECO:0007669"/>
    <property type="project" value="TreeGrafter"/>
</dbReference>
<protein>
    <submittedName>
        <fullName evidence="3">Steroid receptor-associated and regulated protein</fullName>
    </submittedName>
</protein>
<evidence type="ECO:0000313" key="3">
    <source>
        <dbReference type="RefSeq" id="XP_011361797.1"/>
    </source>
</evidence>
<gene>
    <name evidence="3" type="primary">SRARP</name>
</gene>
<dbReference type="GO" id="GO:0005634">
    <property type="term" value="C:nucleus"/>
    <property type="evidence" value="ECO:0007669"/>
    <property type="project" value="TreeGrafter"/>
</dbReference>
<dbReference type="Pfam" id="PF15547">
    <property type="entry name" value="C1ORF64"/>
    <property type="match status" value="1"/>
</dbReference>
<proteinExistence type="predicted"/>
<dbReference type="GeneID" id="105294339"/>
<dbReference type="PANTHER" id="PTHR38494">
    <property type="entry name" value="STEROID RECEPTOR-ASSOCIATED AND REGULATED PROTEIN"/>
    <property type="match status" value="1"/>
</dbReference>
<dbReference type="GO" id="GO:0030331">
    <property type="term" value="F:nuclear estrogen receptor binding"/>
    <property type="evidence" value="ECO:0007669"/>
    <property type="project" value="TreeGrafter"/>
</dbReference>
<sequence>MAPSEDPRDQTAGLNITGLDTDLEISSGGKPAHHQKSVPTAHLTFIIDCTRGKQLSLAASPGPPRAPSPNLGPVTPLMKTYILFCGESQPHLTQETPLGGEHLAQARGTLPPCRGTVALGPSPSSTVCSQEAPEAKGSPLKTGPSRSSAWETVIGSLKALSSCVCGQAD</sequence>
<keyword evidence="2" id="KW-1185">Reference proteome</keyword>
<evidence type="ECO:0000256" key="1">
    <source>
        <dbReference type="SAM" id="MobiDB-lite"/>
    </source>
</evidence>
<feature type="region of interest" description="Disordered" evidence="1">
    <location>
        <begin position="121"/>
        <end position="147"/>
    </location>
</feature>
<dbReference type="PANTHER" id="PTHR38494:SF1">
    <property type="entry name" value="STEROID RECEPTOR-ASSOCIATED AND REGULATED PROTEIN"/>
    <property type="match status" value="1"/>
</dbReference>
<keyword evidence="3" id="KW-0675">Receptor</keyword>
<dbReference type="RefSeq" id="XP_011361797.1">
    <property type="nucleotide sequence ID" value="XM_011363495.2"/>
</dbReference>
<evidence type="ECO:0000313" key="2">
    <source>
        <dbReference type="Proteomes" id="UP000515202"/>
    </source>
</evidence>
<accession>A0A6P3QKD5</accession>
<dbReference type="GO" id="GO:0005737">
    <property type="term" value="C:cytoplasm"/>
    <property type="evidence" value="ECO:0007669"/>
    <property type="project" value="TreeGrafter"/>
</dbReference>
<organism evidence="2 3">
    <name type="scientific">Pteropus vampyrus</name>
    <name type="common">Large flying fox</name>
    <dbReference type="NCBI Taxonomy" id="132908"/>
    <lineage>
        <taxon>Eukaryota</taxon>
        <taxon>Metazoa</taxon>
        <taxon>Chordata</taxon>
        <taxon>Craniata</taxon>
        <taxon>Vertebrata</taxon>
        <taxon>Euteleostomi</taxon>
        <taxon>Mammalia</taxon>
        <taxon>Eutheria</taxon>
        <taxon>Laurasiatheria</taxon>
        <taxon>Chiroptera</taxon>
        <taxon>Yinpterochiroptera</taxon>
        <taxon>Pteropodoidea</taxon>
        <taxon>Pteropodidae</taxon>
        <taxon>Pteropodinae</taxon>
        <taxon>Pteropus</taxon>
    </lineage>
</organism>
<dbReference type="Proteomes" id="UP000515202">
    <property type="component" value="Unplaced"/>
</dbReference>
<reference evidence="3" key="1">
    <citation type="submission" date="2025-08" db="UniProtKB">
        <authorList>
            <consortium name="RefSeq"/>
        </authorList>
    </citation>
    <scope>IDENTIFICATION</scope>
    <source>
        <tissue evidence="3">Kidney</tissue>
    </source>
</reference>